<keyword evidence="3" id="KW-1185">Reference proteome</keyword>
<keyword evidence="1" id="KW-0812">Transmembrane</keyword>
<evidence type="ECO:0000256" key="1">
    <source>
        <dbReference type="SAM" id="Phobius"/>
    </source>
</evidence>
<sequence>MADEVTSIWPYDPSFPVTVLATALYGIVLFAIFYLTIIKYRAWFFTTIVVGTAVESPRLCPPLLLHQATNPDLKRM</sequence>
<dbReference type="Proteomes" id="UP000001056">
    <property type="component" value="Unassembled WGS sequence"/>
</dbReference>
<accession>Q2HBU5</accession>
<dbReference type="VEuPathDB" id="FungiDB:CHGG_02309"/>
<dbReference type="GeneID" id="4388555"/>
<keyword evidence="1" id="KW-0472">Membrane</keyword>
<keyword evidence="1" id="KW-1133">Transmembrane helix</keyword>
<protein>
    <submittedName>
        <fullName evidence="2">Uncharacterized protein</fullName>
    </submittedName>
</protein>
<dbReference type="InParanoid" id="Q2HBU5"/>
<evidence type="ECO:0000313" key="2">
    <source>
        <dbReference type="EMBL" id="EAQ90374.1"/>
    </source>
</evidence>
<proteinExistence type="predicted"/>
<name>Q2HBU5_CHAGB</name>
<dbReference type="RefSeq" id="XP_001228825.1">
    <property type="nucleotide sequence ID" value="XM_001228824.1"/>
</dbReference>
<dbReference type="HOGENOM" id="CLU_2654272_0_0_1"/>
<organism evidence="2 3">
    <name type="scientific">Chaetomium globosum (strain ATCC 6205 / CBS 148.51 / DSM 1962 / NBRC 6347 / NRRL 1970)</name>
    <name type="common">Soil fungus</name>
    <dbReference type="NCBI Taxonomy" id="306901"/>
    <lineage>
        <taxon>Eukaryota</taxon>
        <taxon>Fungi</taxon>
        <taxon>Dikarya</taxon>
        <taxon>Ascomycota</taxon>
        <taxon>Pezizomycotina</taxon>
        <taxon>Sordariomycetes</taxon>
        <taxon>Sordariomycetidae</taxon>
        <taxon>Sordariales</taxon>
        <taxon>Chaetomiaceae</taxon>
        <taxon>Chaetomium</taxon>
    </lineage>
</organism>
<dbReference type="AlphaFoldDB" id="Q2HBU5"/>
<gene>
    <name evidence="2" type="ORF">CHGG_02309</name>
</gene>
<reference evidence="3" key="1">
    <citation type="journal article" date="2015" name="Genome Announc.">
        <title>Draft genome sequence of the cellulolytic fungus Chaetomium globosum.</title>
        <authorList>
            <person name="Cuomo C.A."/>
            <person name="Untereiner W.A."/>
            <person name="Ma L.-J."/>
            <person name="Grabherr M."/>
            <person name="Birren B.W."/>
        </authorList>
    </citation>
    <scope>NUCLEOTIDE SEQUENCE [LARGE SCALE GENOMIC DNA]</scope>
    <source>
        <strain evidence="3">ATCC 6205 / CBS 148.51 / DSM 1962 / NBRC 6347 / NRRL 1970</strain>
    </source>
</reference>
<evidence type="ECO:0000313" key="3">
    <source>
        <dbReference type="Proteomes" id="UP000001056"/>
    </source>
</evidence>
<dbReference type="EMBL" id="CH408030">
    <property type="protein sequence ID" value="EAQ90374.1"/>
    <property type="molecule type" value="Genomic_DNA"/>
</dbReference>
<feature type="transmembrane region" description="Helical" evidence="1">
    <location>
        <begin position="15"/>
        <end position="37"/>
    </location>
</feature>
<dbReference type="OrthoDB" id="3358017at2759"/>